<feature type="domain" description="G-patch" evidence="8">
    <location>
        <begin position="311"/>
        <end position="357"/>
    </location>
</feature>
<dbReference type="Pfam" id="PF01585">
    <property type="entry name" value="G-patch"/>
    <property type="match status" value="1"/>
</dbReference>
<dbReference type="PANTHER" id="PTHR23329">
    <property type="entry name" value="TUFTELIN-INTERACTING PROTEIN 11-RELATED"/>
    <property type="match status" value="1"/>
</dbReference>
<dbReference type="InterPro" id="IPR022159">
    <property type="entry name" value="STIP/TFIP11_N"/>
</dbReference>
<feature type="region of interest" description="Disordered" evidence="7">
    <location>
        <begin position="350"/>
        <end position="402"/>
    </location>
</feature>
<dbReference type="InterPro" id="IPR022783">
    <property type="entry name" value="GCFC_dom"/>
</dbReference>
<reference evidence="10" key="2">
    <citation type="submission" date="2013-07" db="EMBL/GenBank/DDBJ databases">
        <authorList>
            <consortium name="The Broad Institute Genome Sequencing Platform"/>
            <person name="Cuomo C."/>
            <person name="Litvintseva A."/>
            <person name="Chen Y."/>
            <person name="Heitman J."/>
            <person name="Sun S."/>
            <person name="Springer D."/>
            <person name="Dromer F."/>
            <person name="Young S.K."/>
            <person name="Zeng Q."/>
            <person name="Gargeya S."/>
            <person name="Fitzgerald M."/>
            <person name="Abouelleil A."/>
            <person name="Alvarado L."/>
            <person name="Berlin A.M."/>
            <person name="Chapman S.B."/>
            <person name="Dewar J."/>
            <person name="Goldberg J."/>
            <person name="Griggs A."/>
            <person name="Gujja S."/>
            <person name="Hansen M."/>
            <person name="Howarth C."/>
            <person name="Imamovic A."/>
            <person name="Larimer J."/>
            <person name="McCowan C."/>
            <person name="Murphy C."/>
            <person name="Pearson M."/>
            <person name="Priest M."/>
            <person name="Roberts A."/>
            <person name="Saif S."/>
            <person name="Shea T."/>
            <person name="Sykes S."/>
            <person name="Wortman J."/>
            <person name="Nusbaum C."/>
            <person name="Birren B."/>
        </authorList>
    </citation>
    <scope>NUCLEOTIDE SEQUENCE</scope>
    <source>
        <strain evidence="10">CBS 10737</strain>
    </source>
</reference>
<reference evidence="9" key="3">
    <citation type="submission" date="2016-07" db="EMBL/GenBank/DDBJ databases">
        <title>Evolution of pathogenesis and genome organization in the Tremellales.</title>
        <authorList>
            <person name="Cuomo C."/>
            <person name="Litvintseva A."/>
            <person name="Heitman J."/>
            <person name="Chen Y."/>
            <person name="Sun S."/>
            <person name="Springer D."/>
            <person name="Dromer F."/>
            <person name="Young S."/>
            <person name="Zeng Q."/>
            <person name="Chapman S."/>
            <person name="Gujja S."/>
            <person name="Saif S."/>
            <person name="Birren B."/>
        </authorList>
    </citation>
    <scope>NUCLEOTIDE SEQUENCE</scope>
    <source>
        <strain evidence="9">CBS 10737</strain>
    </source>
</reference>
<evidence type="ECO:0000256" key="4">
    <source>
        <dbReference type="ARBA" id="ARBA00022728"/>
    </source>
</evidence>
<dbReference type="GO" id="GO:0071008">
    <property type="term" value="C:U2-type post-mRNA release spliceosomal complex"/>
    <property type="evidence" value="ECO:0007669"/>
    <property type="project" value="TreeGrafter"/>
</dbReference>
<keyword evidence="11" id="KW-1185">Reference proteome</keyword>
<accession>A0A1B9HYX9</accession>
<dbReference type="GeneID" id="30173630"/>
<dbReference type="PANTHER" id="PTHR23329:SF1">
    <property type="entry name" value="TUFTELIN-INTERACTING PROTEIN 11"/>
    <property type="match status" value="1"/>
</dbReference>
<dbReference type="GO" id="GO:0000390">
    <property type="term" value="P:spliceosomal complex disassembly"/>
    <property type="evidence" value="ECO:0007669"/>
    <property type="project" value="InterPro"/>
</dbReference>
<evidence type="ECO:0000313" key="9">
    <source>
        <dbReference type="EMBL" id="OCF48482.1"/>
    </source>
</evidence>
<feature type="compositionally biased region" description="Basic residues" evidence="7">
    <location>
        <begin position="381"/>
        <end position="390"/>
    </location>
</feature>
<protein>
    <submittedName>
        <fullName evidence="9">Tuftelin-interacting protein 11</fullName>
    </submittedName>
</protein>
<dbReference type="OrthoDB" id="4822at2759"/>
<feature type="compositionally biased region" description="Acidic residues" evidence="7">
    <location>
        <begin position="138"/>
        <end position="150"/>
    </location>
</feature>
<proteinExistence type="inferred from homology"/>
<dbReference type="SMART" id="SM00443">
    <property type="entry name" value="G_patch"/>
    <property type="match status" value="1"/>
</dbReference>
<evidence type="ECO:0000256" key="1">
    <source>
        <dbReference type="ARBA" id="ARBA00004123"/>
    </source>
</evidence>
<dbReference type="InterPro" id="IPR000467">
    <property type="entry name" value="G_patch_dom"/>
</dbReference>
<evidence type="ECO:0000256" key="7">
    <source>
        <dbReference type="SAM" id="MobiDB-lite"/>
    </source>
</evidence>
<dbReference type="EMBL" id="KI894013">
    <property type="protein sequence ID" value="OCF48482.1"/>
    <property type="molecule type" value="Genomic_DNA"/>
</dbReference>
<reference evidence="9" key="1">
    <citation type="submission" date="2013-07" db="EMBL/GenBank/DDBJ databases">
        <title>The Genome Sequence of Cryptococcus pinus CBS10737.</title>
        <authorList>
            <consortium name="The Broad Institute Genome Sequencing Platform"/>
            <person name="Cuomo C."/>
            <person name="Litvintseva A."/>
            <person name="Chen Y."/>
            <person name="Heitman J."/>
            <person name="Sun S."/>
            <person name="Springer D."/>
            <person name="Dromer F."/>
            <person name="Young S.K."/>
            <person name="Zeng Q."/>
            <person name="Gargeya S."/>
            <person name="Fitzgerald M."/>
            <person name="Abouelleil A."/>
            <person name="Alvarado L."/>
            <person name="Berlin A.M."/>
            <person name="Chapman S.B."/>
            <person name="Dewar J."/>
            <person name="Goldberg J."/>
            <person name="Griggs A."/>
            <person name="Gujja S."/>
            <person name="Hansen M."/>
            <person name="Howarth C."/>
            <person name="Imamovic A."/>
            <person name="Larimer J."/>
            <person name="McCowan C."/>
            <person name="Murphy C."/>
            <person name="Pearson M."/>
            <person name="Priest M."/>
            <person name="Roberts A."/>
            <person name="Saif S."/>
            <person name="Shea T."/>
            <person name="Sykes S."/>
            <person name="Wortman J."/>
            <person name="Nusbaum C."/>
            <person name="Birren B."/>
        </authorList>
    </citation>
    <scope>NUCLEOTIDE SEQUENCE [LARGE SCALE GENOMIC DNA]</scope>
    <source>
        <strain evidence="9">CBS 10737</strain>
    </source>
</reference>
<evidence type="ECO:0000256" key="3">
    <source>
        <dbReference type="ARBA" id="ARBA00022664"/>
    </source>
</evidence>
<sequence length="1023" mass="113303">MPRRKNAFLSDGSDSEGSNSAESIADYDSQEDDDSRAEKSLFEHKGKRRRTGGAGHGKASAWEGIFGEEPEEGHGARGIGSRKKGAGKSGRTDWTKAPAFVSSGPSKDPLNEASESHENASYTKQDEDGESSLSEGVNDSESDDDDEDEEPSRAPSPRLREEEEEEEIPRTGMGLGNKSGFARAHQEAEATEGDGPKLSGKRGGIGSSSRGRGGIGSSSRPPARSTPPPAEPLADGPKGGLGSSQAPIQPIDEFAPSTNMPSAFGRPPPSLTSSSGPSRKQQSFMTRSTTSAAAKQAELTAAELAHFSKISSSFGARMLAKQGWEAGKGLGAQEDGRAVPIQVGKVFRGQGIQSGMRTEDSKREARRQGHVFSDEEEEKPKRGHRSRGLKLPKEPKEEVEQSWKKQKKVKVKVEHKTYEQLLAEAGDAAPAAGVGLVLDARGGDLKEVSSLSSLSLSTWTPTSDNMKLPELRHNLRLIVDVAKGDVEGLIREGKTVNERRRWALREEQVTRAKVDETEKRIARIKQIRELVDNISTVAAQQANATHPSLALLSDSFNSLIGSFREEYELHSLDEVVVGAIAQIQRRAFAEWEPFDVSTDILLSSLKPWRKAYNLPKFEDENLAVIVNGSHDDTQAVRKTQNGEKLMTAWESLLWSRWMPKVRSAINNDWDPASPHAAVHLIESWDPILPAFIRDNLLDQLILPKVKTAIEQWDFRRAKQTTQTRSLASIVFPWLPLLGDRGDEMLDGAKRRIRSVLRNWTVKDGVPDELARWKNDVFSSNEWDKLIIQYVLPKLGVCLRDDFTINPRKQDLVPLQEWVMPWHKLLRSSMFSHLLEVEFFPKWLDILYIWLVQPAYKPDEVANWFVWWKGRFPEAVLDMRGINHGFNSGLELMDQAIKLGNEAPLKLVKPIFEPLPSSKSSALKAVKTKPTLEEIRRPVDIQTTDITFRSIAEDFASQHDLIFLPVGKSHDKTGKPLFKVSRSVDGRGGITVYIGENAVFAQGDDGTFRAISLEDMVKRAAGSK</sequence>
<dbReference type="Pfam" id="PF12457">
    <property type="entry name" value="TIP_N"/>
    <property type="match status" value="1"/>
</dbReference>
<dbReference type="Pfam" id="PF07842">
    <property type="entry name" value="GCFC"/>
    <property type="match status" value="1"/>
</dbReference>
<dbReference type="KEGG" id="kpin:30173630"/>
<dbReference type="EMBL" id="CP144528">
    <property type="protein sequence ID" value="WWC73228.1"/>
    <property type="molecule type" value="Genomic_DNA"/>
</dbReference>
<keyword evidence="4" id="KW-0747">Spliceosome</keyword>
<evidence type="ECO:0000256" key="5">
    <source>
        <dbReference type="ARBA" id="ARBA00023187"/>
    </source>
</evidence>
<evidence type="ECO:0000256" key="6">
    <source>
        <dbReference type="ARBA" id="ARBA00023242"/>
    </source>
</evidence>
<keyword evidence="3" id="KW-0507">mRNA processing</keyword>
<gene>
    <name evidence="9" type="ORF">I206_05261</name>
    <name evidence="10" type="ORF">I206_107194</name>
</gene>
<comment type="subcellular location">
    <subcellularLocation>
        <location evidence="1">Nucleus</location>
    </subcellularLocation>
</comment>
<evidence type="ECO:0000313" key="10">
    <source>
        <dbReference type="EMBL" id="WWC73228.1"/>
    </source>
</evidence>
<evidence type="ECO:0000259" key="8">
    <source>
        <dbReference type="PROSITE" id="PS50174"/>
    </source>
</evidence>
<feature type="compositionally biased region" description="Polar residues" evidence="7">
    <location>
        <begin position="279"/>
        <end position="291"/>
    </location>
</feature>
<keyword evidence="6" id="KW-0539">Nucleus</keyword>
<feature type="compositionally biased region" description="Basic and acidic residues" evidence="7">
    <location>
        <begin position="357"/>
        <end position="367"/>
    </location>
</feature>
<dbReference type="Proteomes" id="UP000094020">
    <property type="component" value="Chromosome 10"/>
</dbReference>
<dbReference type="InterPro" id="IPR045211">
    <property type="entry name" value="TFP11/STIP/Ntr1"/>
</dbReference>
<dbReference type="GO" id="GO:0003676">
    <property type="term" value="F:nucleic acid binding"/>
    <property type="evidence" value="ECO:0007669"/>
    <property type="project" value="InterPro"/>
</dbReference>
<reference evidence="10" key="4">
    <citation type="submission" date="2024-02" db="EMBL/GenBank/DDBJ databases">
        <title>Comparative genomics of Cryptococcus and Kwoniella reveals pathogenesis evolution and contrasting modes of karyotype evolution via chromosome fusion or intercentromeric recombination.</title>
        <authorList>
            <person name="Coelho M.A."/>
            <person name="David-Palma M."/>
            <person name="Shea T."/>
            <person name="Bowers K."/>
            <person name="McGinley-Smith S."/>
            <person name="Mohammad A.W."/>
            <person name="Gnirke A."/>
            <person name="Yurkov A.M."/>
            <person name="Nowrousian M."/>
            <person name="Sun S."/>
            <person name="Cuomo C.A."/>
            <person name="Heitman J."/>
        </authorList>
    </citation>
    <scope>NUCLEOTIDE SEQUENCE</scope>
    <source>
        <strain evidence="10">CBS 10737</strain>
    </source>
</reference>
<dbReference type="AlphaFoldDB" id="A0A1B9HYX9"/>
<name>A0A1B9HYX9_9TREE</name>
<dbReference type="STRING" id="1296096.A0A1B9HYX9"/>
<dbReference type="RefSeq" id="XP_019009701.1">
    <property type="nucleotide sequence ID" value="XM_019156983.1"/>
</dbReference>
<comment type="similarity">
    <text evidence="2">Belongs to the TFP11/STIP family.</text>
</comment>
<organism evidence="9">
    <name type="scientific">Kwoniella pini CBS 10737</name>
    <dbReference type="NCBI Taxonomy" id="1296096"/>
    <lineage>
        <taxon>Eukaryota</taxon>
        <taxon>Fungi</taxon>
        <taxon>Dikarya</taxon>
        <taxon>Basidiomycota</taxon>
        <taxon>Agaricomycotina</taxon>
        <taxon>Tremellomycetes</taxon>
        <taxon>Tremellales</taxon>
        <taxon>Cryptococcaceae</taxon>
        <taxon>Kwoniella</taxon>
    </lineage>
</organism>
<keyword evidence="5" id="KW-0508">mRNA splicing</keyword>
<feature type="compositionally biased region" description="Basic and acidic residues" evidence="7">
    <location>
        <begin position="391"/>
        <end position="402"/>
    </location>
</feature>
<evidence type="ECO:0000256" key="2">
    <source>
        <dbReference type="ARBA" id="ARBA00010900"/>
    </source>
</evidence>
<feature type="compositionally biased region" description="Gly residues" evidence="7">
    <location>
        <begin position="201"/>
        <end position="216"/>
    </location>
</feature>
<dbReference type="PROSITE" id="PS50174">
    <property type="entry name" value="G_PATCH"/>
    <property type="match status" value="1"/>
</dbReference>
<feature type="region of interest" description="Disordered" evidence="7">
    <location>
        <begin position="1"/>
        <end position="294"/>
    </location>
</feature>
<evidence type="ECO:0000313" key="11">
    <source>
        <dbReference type="Proteomes" id="UP000094020"/>
    </source>
</evidence>